<name>B4HSC3_DROSE</name>
<evidence type="ECO:0000313" key="2">
    <source>
        <dbReference type="EMBL" id="EDW47018.1"/>
    </source>
</evidence>
<accession>B4HSC3</accession>
<sequence>MGSLANSKSVDQRPEAACQNKMRKCGPSRYVATSSIPTGDNWTACRSSFSYSSIGVVDPLLQSSGLDSGPSKK</sequence>
<dbReference type="OMA" id="KCGPSRY"/>
<evidence type="ECO:0000256" key="1">
    <source>
        <dbReference type="SAM" id="MobiDB-lite"/>
    </source>
</evidence>
<proteinExistence type="predicted"/>
<reference evidence="2 3" key="1">
    <citation type="journal article" date="2007" name="Nature">
        <title>Evolution of genes and genomes on the Drosophila phylogeny.</title>
        <authorList>
            <consortium name="Drosophila 12 Genomes Consortium"/>
            <person name="Clark A.G."/>
            <person name="Eisen M.B."/>
            <person name="Smith D.R."/>
            <person name="Bergman C.M."/>
            <person name="Oliver B."/>
            <person name="Markow T.A."/>
            <person name="Kaufman T.C."/>
            <person name="Kellis M."/>
            <person name="Gelbart W."/>
            <person name="Iyer V.N."/>
            <person name="Pollard D.A."/>
            <person name="Sackton T.B."/>
            <person name="Larracuente A.M."/>
            <person name="Singh N.D."/>
            <person name="Abad J.P."/>
            <person name="Abt D.N."/>
            <person name="Adryan B."/>
            <person name="Aguade M."/>
            <person name="Akashi H."/>
            <person name="Anderson W.W."/>
            <person name="Aquadro C.F."/>
            <person name="Ardell D.H."/>
            <person name="Arguello R."/>
            <person name="Artieri C.G."/>
            <person name="Barbash D.A."/>
            <person name="Barker D."/>
            <person name="Barsanti P."/>
            <person name="Batterham P."/>
            <person name="Batzoglou S."/>
            <person name="Begun D."/>
            <person name="Bhutkar A."/>
            <person name="Blanco E."/>
            <person name="Bosak S.A."/>
            <person name="Bradley R.K."/>
            <person name="Brand A.D."/>
            <person name="Brent M.R."/>
            <person name="Brooks A.N."/>
            <person name="Brown R.H."/>
            <person name="Butlin R.K."/>
            <person name="Caggese C."/>
            <person name="Calvi B.R."/>
            <person name="Bernardo de Carvalho A."/>
            <person name="Caspi A."/>
            <person name="Castrezana S."/>
            <person name="Celniker S.E."/>
            <person name="Chang J.L."/>
            <person name="Chapple C."/>
            <person name="Chatterji S."/>
            <person name="Chinwalla A."/>
            <person name="Civetta A."/>
            <person name="Clifton S.W."/>
            <person name="Comeron J.M."/>
            <person name="Costello J.C."/>
            <person name="Coyne J.A."/>
            <person name="Daub J."/>
            <person name="David R.G."/>
            <person name="Delcher A.L."/>
            <person name="Delehaunty K."/>
            <person name="Do C.B."/>
            <person name="Ebling H."/>
            <person name="Edwards K."/>
            <person name="Eickbush T."/>
            <person name="Evans J.D."/>
            <person name="Filipski A."/>
            <person name="Findeiss S."/>
            <person name="Freyhult E."/>
            <person name="Fulton L."/>
            <person name="Fulton R."/>
            <person name="Garcia A.C."/>
            <person name="Gardiner A."/>
            <person name="Garfield D.A."/>
            <person name="Garvin B.E."/>
            <person name="Gibson G."/>
            <person name="Gilbert D."/>
            <person name="Gnerre S."/>
            <person name="Godfrey J."/>
            <person name="Good R."/>
            <person name="Gotea V."/>
            <person name="Gravely B."/>
            <person name="Greenberg A.J."/>
            <person name="Griffiths-Jones S."/>
            <person name="Gross S."/>
            <person name="Guigo R."/>
            <person name="Gustafson E.A."/>
            <person name="Haerty W."/>
            <person name="Hahn M.W."/>
            <person name="Halligan D.L."/>
            <person name="Halpern A.L."/>
            <person name="Halter G.M."/>
            <person name="Han M.V."/>
            <person name="Heger A."/>
            <person name="Hillier L."/>
            <person name="Hinrichs A.S."/>
            <person name="Holmes I."/>
            <person name="Hoskins R.A."/>
            <person name="Hubisz M.J."/>
            <person name="Hultmark D."/>
            <person name="Huntley M.A."/>
            <person name="Jaffe D.B."/>
            <person name="Jagadeeshan S."/>
            <person name="Jeck W.R."/>
            <person name="Johnson J."/>
            <person name="Jones C.D."/>
            <person name="Jordan W.C."/>
            <person name="Karpen G.H."/>
            <person name="Kataoka E."/>
            <person name="Keightley P.D."/>
            <person name="Kheradpour P."/>
            <person name="Kirkness E.F."/>
            <person name="Koerich L.B."/>
            <person name="Kristiansen K."/>
            <person name="Kudrna D."/>
            <person name="Kulathinal R.J."/>
            <person name="Kumar S."/>
            <person name="Kwok R."/>
            <person name="Lander E."/>
            <person name="Langley C.H."/>
            <person name="Lapoint R."/>
            <person name="Lazzaro B.P."/>
            <person name="Lee S.J."/>
            <person name="Levesque L."/>
            <person name="Li R."/>
            <person name="Lin C.F."/>
            <person name="Lin M.F."/>
            <person name="Lindblad-Toh K."/>
            <person name="Llopart A."/>
            <person name="Long M."/>
            <person name="Low L."/>
            <person name="Lozovsky E."/>
            <person name="Lu J."/>
            <person name="Luo M."/>
            <person name="Machado C.A."/>
            <person name="Makalowski W."/>
            <person name="Marzo M."/>
            <person name="Matsuda M."/>
            <person name="Matzkin L."/>
            <person name="McAllister B."/>
            <person name="McBride C.S."/>
            <person name="McKernan B."/>
            <person name="McKernan K."/>
            <person name="Mendez-Lago M."/>
            <person name="Minx P."/>
            <person name="Mollenhauer M.U."/>
            <person name="Montooth K."/>
            <person name="Mount S.M."/>
            <person name="Mu X."/>
            <person name="Myers E."/>
            <person name="Negre B."/>
            <person name="Newfeld S."/>
            <person name="Nielsen R."/>
            <person name="Noor M.A."/>
            <person name="O'Grady P."/>
            <person name="Pachter L."/>
            <person name="Papaceit M."/>
            <person name="Parisi M.J."/>
            <person name="Parisi M."/>
            <person name="Parts L."/>
            <person name="Pedersen J.S."/>
            <person name="Pesole G."/>
            <person name="Phillippy A.M."/>
            <person name="Ponting C.P."/>
            <person name="Pop M."/>
            <person name="Porcelli D."/>
            <person name="Powell J.R."/>
            <person name="Prohaska S."/>
            <person name="Pruitt K."/>
            <person name="Puig M."/>
            <person name="Quesneville H."/>
            <person name="Ram K.R."/>
            <person name="Rand D."/>
            <person name="Rasmussen M.D."/>
            <person name="Reed L.K."/>
            <person name="Reenan R."/>
            <person name="Reily A."/>
            <person name="Remington K.A."/>
            <person name="Rieger T.T."/>
            <person name="Ritchie M.G."/>
            <person name="Robin C."/>
            <person name="Rogers Y.H."/>
            <person name="Rohde C."/>
            <person name="Rozas J."/>
            <person name="Rubenfield M.J."/>
            <person name="Ruiz A."/>
            <person name="Russo S."/>
            <person name="Salzberg S.L."/>
            <person name="Sanchez-Gracia A."/>
            <person name="Saranga D.J."/>
            <person name="Sato H."/>
            <person name="Schaeffer S.W."/>
            <person name="Schatz M.C."/>
            <person name="Schlenke T."/>
            <person name="Schwartz R."/>
            <person name="Segarra C."/>
            <person name="Singh R.S."/>
            <person name="Sirot L."/>
            <person name="Sirota M."/>
            <person name="Sisneros N.B."/>
            <person name="Smith C.D."/>
            <person name="Smith T.F."/>
            <person name="Spieth J."/>
            <person name="Stage D.E."/>
            <person name="Stark A."/>
            <person name="Stephan W."/>
            <person name="Strausberg R.L."/>
            <person name="Strempel S."/>
            <person name="Sturgill D."/>
            <person name="Sutton G."/>
            <person name="Sutton G.G."/>
            <person name="Tao W."/>
            <person name="Teichmann S."/>
            <person name="Tobari Y.N."/>
            <person name="Tomimura Y."/>
            <person name="Tsolas J.M."/>
            <person name="Valente V.L."/>
            <person name="Venter E."/>
            <person name="Venter J.C."/>
            <person name="Vicario S."/>
            <person name="Vieira F.G."/>
            <person name="Vilella A.J."/>
            <person name="Villasante A."/>
            <person name="Walenz B."/>
            <person name="Wang J."/>
            <person name="Wasserman M."/>
            <person name="Watts T."/>
            <person name="Wilson D."/>
            <person name="Wilson R.K."/>
            <person name="Wing R.A."/>
            <person name="Wolfner M.F."/>
            <person name="Wong A."/>
            <person name="Wong G.K."/>
            <person name="Wu C.I."/>
            <person name="Wu G."/>
            <person name="Yamamoto D."/>
            <person name="Yang H.P."/>
            <person name="Yang S.P."/>
            <person name="Yorke J.A."/>
            <person name="Yoshida K."/>
            <person name="Zdobnov E."/>
            <person name="Zhang P."/>
            <person name="Zhang Y."/>
            <person name="Zimin A.V."/>
            <person name="Baldwin J."/>
            <person name="Abdouelleil A."/>
            <person name="Abdulkadir J."/>
            <person name="Abebe A."/>
            <person name="Abera B."/>
            <person name="Abreu J."/>
            <person name="Acer S.C."/>
            <person name="Aftuck L."/>
            <person name="Alexander A."/>
            <person name="An P."/>
            <person name="Anderson E."/>
            <person name="Anderson S."/>
            <person name="Arachi H."/>
            <person name="Azer M."/>
            <person name="Bachantsang P."/>
            <person name="Barry A."/>
            <person name="Bayul T."/>
            <person name="Berlin A."/>
            <person name="Bessette D."/>
            <person name="Bloom T."/>
            <person name="Blye J."/>
            <person name="Boguslavskiy L."/>
            <person name="Bonnet C."/>
            <person name="Boukhgalter B."/>
            <person name="Bourzgui I."/>
            <person name="Brown A."/>
            <person name="Cahill P."/>
            <person name="Channer S."/>
            <person name="Cheshatsang Y."/>
            <person name="Chuda L."/>
            <person name="Citroen M."/>
            <person name="Collymore A."/>
            <person name="Cooke P."/>
            <person name="Costello M."/>
            <person name="D'Aco K."/>
            <person name="Daza R."/>
            <person name="De Haan G."/>
            <person name="DeGray S."/>
            <person name="DeMaso C."/>
            <person name="Dhargay N."/>
            <person name="Dooley K."/>
            <person name="Dooley E."/>
            <person name="Doricent M."/>
            <person name="Dorje P."/>
            <person name="Dorjee K."/>
            <person name="Dupes A."/>
            <person name="Elong R."/>
            <person name="Falk J."/>
            <person name="Farina A."/>
            <person name="Faro S."/>
            <person name="Ferguson D."/>
            <person name="Fisher S."/>
            <person name="Foley C.D."/>
            <person name="Franke A."/>
            <person name="Friedrich D."/>
            <person name="Gadbois L."/>
            <person name="Gearin G."/>
            <person name="Gearin C.R."/>
            <person name="Giannoukos G."/>
            <person name="Goode T."/>
            <person name="Graham J."/>
            <person name="Grandbois E."/>
            <person name="Grewal S."/>
            <person name="Gyaltsen K."/>
            <person name="Hafez N."/>
            <person name="Hagos B."/>
            <person name="Hall J."/>
            <person name="Henson C."/>
            <person name="Hollinger A."/>
            <person name="Honan T."/>
            <person name="Huard M.D."/>
            <person name="Hughes L."/>
            <person name="Hurhula B."/>
            <person name="Husby M.E."/>
            <person name="Kamat A."/>
            <person name="Kanga B."/>
            <person name="Kashin S."/>
            <person name="Khazanovich D."/>
            <person name="Kisner P."/>
            <person name="Lance K."/>
            <person name="Lara M."/>
            <person name="Lee W."/>
            <person name="Lennon N."/>
            <person name="Letendre F."/>
            <person name="LeVine R."/>
            <person name="Lipovsky A."/>
            <person name="Liu X."/>
            <person name="Liu J."/>
            <person name="Liu S."/>
            <person name="Lokyitsang T."/>
            <person name="Lokyitsang Y."/>
            <person name="Lubonja R."/>
            <person name="Lui A."/>
            <person name="MacDonald P."/>
            <person name="Magnisalis V."/>
            <person name="Maru K."/>
            <person name="Matthews C."/>
            <person name="McCusker W."/>
            <person name="McDonough S."/>
            <person name="Mehta T."/>
            <person name="Meldrim J."/>
            <person name="Meneus L."/>
            <person name="Mihai O."/>
            <person name="Mihalev A."/>
            <person name="Mihova T."/>
            <person name="Mittelman R."/>
            <person name="Mlenga V."/>
            <person name="Montmayeur A."/>
            <person name="Mulrain L."/>
            <person name="Navidi A."/>
            <person name="Naylor J."/>
            <person name="Negash T."/>
            <person name="Nguyen T."/>
            <person name="Nguyen N."/>
            <person name="Nicol R."/>
            <person name="Norbu C."/>
            <person name="Norbu N."/>
            <person name="Novod N."/>
            <person name="O'Neill B."/>
            <person name="Osman S."/>
            <person name="Markiewicz E."/>
            <person name="Oyono O.L."/>
            <person name="Patti C."/>
            <person name="Phunkhang P."/>
            <person name="Pierre F."/>
            <person name="Priest M."/>
            <person name="Raghuraman S."/>
            <person name="Rege F."/>
            <person name="Reyes R."/>
            <person name="Rise C."/>
            <person name="Rogov P."/>
            <person name="Ross K."/>
            <person name="Ryan E."/>
            <person name="Settipalli S."/>
            <person name="Shea T."/>
            <person name="Sherpa N."/>
            <person name="Shi L."/>
            <person name="Shih D."/>
            <person name="Sparrow T."/>
            <person name="Spaulding J."/>
            <person name="Stalker J."/>
            <person name="Stange-Thomann N."/>
            <person name="Stavropoulos S."/>
            <person name="Stone C."/>
            <person name="Strader C."/>
            <person name="Tesfaye S."/>
            <person name="Thomson T."/>
            <person name="Thoulutsang Y."/>
            <person name="Thoulutsang D."/>
            <person name="Topham K."/>
            <person name="Topping I."/>
            <person name="Tsamla T."/>
            <person name="Vassiliev H."/>
            <person name="Vo A."/>
            <person name="Wangchuk T."/>
            <person name="Wangdi T."/>
            <person name="Weiand M."/>
            <person name="Wilkinson J."/>
            <person name="Wilson A."/>
            <person name="Yadav S."/>
            <person name="Young G."/>
            <person name="Yu Q."/>
            <person name="Zembek L."/>
            <person name="Zhong D."/>
            <person name="Zimmer A."/>
            <person name="Zwirko Z."/>
            <person name="Jaffe D.B."/>
            <person name="Alvarez P."/>
            <person name="Brockman W."/>
            <person name="Butler J."/>
            <person name="Chin C."/>
            <person name="Gnerre S."/>
            <person name="Grabherr M."/>
            <person name="Kleber M."/>
            <person name="Mauceli E."/>
            <person name="MacCallum I."/>
        </authorList>
    </citation>
    <scope>NUCLEOTIDE SEQUENCE [LARGE SCALE GENOMIC DNA]</scope>
    <source>
        <strain evidence="3">Rob3c / Tucson 14021-0248.25</strain>
    </source>
</reference>
<dbReference type="Proteomes" id="UP000001292">
    <property type="component" value="Unassembled WGS sequence"/>
</dbReference>
<dbReference type="EMBL" id="CH480816">
    <property type="protein sequence ID" value="EDW47018.1"/>
    <property type="molecule type" value="Genomic_DNA"/>
</dbReference>
<organism evidence="3">
    <name type="scientific">Drosophila sechellia</name>
    <name type="common">Fruit fly</name>
    <dbReference type="NCBI Taxonomy" id="7238"/>
    <lineage>
        <taxon>Eukaryota</taxon>
        <taxon>Metazoa</taxon>
        <taxon>Ecdysozoa</taxon>
        <taxon>Arthropoda</taxon>
        <taxon>Hexapoda</taxon>
        <taxon>Insecta</taxon>
        <taxon>Pterygota</taxon>
        <taxon>Neoptera</taxon>
        <taxon>Endopterygota</taxon>
        <taxon>Diptera</taxon>
        <taxon>Brachycera</taxon>
        <taxon>Muscomorpha</taxon>
        <taxon>Ephydroidea</taxon>
        <taxon>Drosophilidae</taxon>
        <taxon>Drosophila</taxon>
        <taxon>Sophophora</taxon>
    </lineage>
</organism>
<feature type="region of interest" description="Disordered" evidence="1">
    <location>
        <begin position="1"/>
        <end position="21"/>
    </location>
</feature>
<protein>
    <submittedName>
        <fullName evidence="2">GM21082</fullName>
    </submittedName>
</protein>
<gene>
    <name evidence="2" type="primary">Dsec\GM21082</name>
    <name evidence="2" type="ORF">Dsec_GM21082</name>
</gene>
<evidence type="ECO:0000313" key="3">
    <source>
        <dbReference type="Proteomes" id="UP000001292"/>
    </source>
</evidence>
<dbReference type="AlphaFoldDB" id="B4HSC3"/>
<keyword evidence="3" id="KW-1185">Reference proteome</keyword>
<dbReference type="HOGENOM" id="CLU_2724921_0_0_1"/>